<sequence length="321" mass="36735">MDFKKMTLCVLMMQVNTTMSVLYEGPSVDCGLRLYFTNVTWYSAYKLCEEENMELLIPDSDMLTFKPVLRGRIATRLSSLTDNTGSNLRVWIGALLRISSNESMDSRCKPLNVDLHLDEQSQPQEDVLCLSFKYSTTEIHAESCGNNRAFVCYNPRLEKETNCTMTSNSTMLNDSDPYVLCEDGVVPNFFASFKKDNTSMSYRFQAAENCSILYPEFTEIRHESTFVYLPHPPIYNPDKALSKWCPGLQEKIETRKKNLIVHRKETKKYQRTLISAPDDRPSSKYMGVTGALIISLVAGLIVCIDLMNFRKKLKPVRVKIE</sequence>
<name>A0A8W8JA03_MAGGI</name>
<dbReference type="OrthoDB" id="6134084at2759"/>
<accession>A0A8W8JA03</accession>
<dbReference type="SUPFAM" id="SSF56436">
    <property type="entry name" value="C-type lectin-like"/>
    <property type="match status" value="1"/>
</dbReference>
<evidence type="ECO:0000256" key="1">
    <source>
        <dbReference type="SAM" id="Phobius"/>
    </source>
</evidence>
<feature type="chain" id="PRO_5036449943" description="C-type lectin domain-containing protein" evidence="2">
    <location>
        <begin position="21"/>
        <end position="321"/>
    </location>
</feature>
<proteinExistence type="predicted"/>
<keyword evidence="1" id="KW-0472">Membrane</keyword>
<evidence type="ECO:0000256" key="2">
    <source>
        <dbReference type="SAM" id="SignalP"/>
    </source>
</evidence>
<dbReference type="InterPro" id="IPR016186">
    <property type="entry name" value="C-type_lectin-like/link_sf"/>
</dbReference>
<evidence type="ECO:0000313" key="3">
    <source>
        <dbReference type="EnsemblMetazoa" id="G18037.1:cds"/>
    </source>
</evidence>
<dbReference type="CDD" id="cd00037">
    <property type="entry name" value="CLECT"/>
    <property type="match status" value="1"/>
</dbReference>
<keyword evidence="1" id="KW-0812">Transmembrane</keyword>
<protein>
    <recommendedName>
        <fullName evidence="5">C-type lectin domain-containing protein</fullName>
    </recommendedName>
</protein>
<dbReference type="Gene3D" id="3.10.100.10">
    <property type="entry name" value="Mannose-Binding Protein A, subunit A"/>
    <property type="match status" value="1"/>
</dbReference>
<feature type="transmembrane region" description="Helical" evidence="1">
    <location>
        <begin position="285"/>
        <end position="307"/>
    </location>
</feature>
<dbReference type="EnsemblMetazoa" id="G18037.1">
    <property type="protein sequence ID" value="G18037.1:cds"/>
    <property type="gene ID" value="G18037"/>
</dbReference>
<keyword evidence="4" id="KW-1185">Reference proteome</keyword>
<keyword evidence="2" id="KW-0732">Signal</keyword>
<feature type="signal peptide" evidence="2">
    <location>
        <begin position="1"/>
        <end position="20"/>
    </location>
</feature>
<reference evidence="3" key="1">
    <citation type="submission" date="2022-08" db="UniProtKB">
        <authorList>
            <consortium name="EnsemblMetazoa"/>
        </authorList>
    </citation>
    <scope>IDENTIFICATION</scope>
    <source>
        <strain evidence="3">05x7-T-G4-1.051#20</strain>
    </source>
</reference>
<dbReference type="InterPro" id="IPR016187">
    <property type="entry name" value="CTDL_fold"/>
</dbReference>
<dbReference type="Proteomes" id="UP000005408">
    <property type="component" value="Unassembled WGS sequence"/>
</dbReference>
<evidence type="ECO:0008006" key="5">
    <source>
        <dbReference type="Google" id="ProtNLM"/>
    </source>
</evidence>
<evidence type="ECO:0000313" key="4">
    <source>
        <dbReference type="Proteomes" id="UP000005408"/>
    </source>
</evidence>
<dbReference type="AlphaFoldDB" id="A0A8W8JA03"/>
<keyword evidence="1" id="KW-1133">Transmembrane helix</keyword>
<organism evidence="3 4">
    <name type="scientific">Magallana gigas</name>
    <name type="common">Pacific oyster</name>
    <name type="synonym">Crassostrea gigas</name>
    <dbReference type="NCBI Taxonomy" id="29159"/>
    <lineage>
        <taxon>Eukaryota</taxon>
        <taxon>Metazoa</taxon>
        <taxon>Spiralia</taxon>
        <taxon>Lophotrochozoa</taxon>
        <taxon>Mollusca</taxon>
        <taxon>Bivalvia</taxon>
        <taxon>Autobranchia</taxon>
        <taxon>Pteriomorphia</taxon>
        <taxon>Ostreida</taxon>
        <taxon>Ostreoidea</taxon>
        <taxon>Ostreidae</taxon>
        <taxon>Magallana</taxon>
    </lineage>
</organism>